<dbReference type="EMBL" id="LT629740">
    <property type="protein sequence ID" value="SDT58332.1"/>
    <property type="molecule type" value="Genomic_DNA"/>
</dbReference>
<gene>
    <name evidence="2" type="ORF">SAMN05216490_4161</name>
</gene>
<reference evidence="2 3" key="1">
    <citation type="submission" date="2016-10" db="EMBL/GenBank/DDBJ databases">
        <authorList>
            <person name="de Groot N.N."/>
        </authorList>
    </citation>
    <scope>NUCLEOTIDE SEQUENCE [LARGE SCALE GENOMIC DNA]</scope>
    <source>
        <strain evidence="2 3">MP1X4</strain>
    </source>
</reference>
<dbReference type="Proteomes" id="UP000199679">
    <property type="component" value="Chromosome I"/>
</dbReference>
<feature type="domain" description="Pvc16 N-terminal" evidence="1">
    <location>
        <begin position="13"/>
        <end position="179"/>
    </location>
</feature>
<dbReference type="AlphaFoldDB" id="A0A1H2BJW5"/>
<organism evidence="2 3">
    <name type="scientific">Mucilaginibacter mallensis</name>
    <dbReference type="NCBI Taxonomy" id="652787"/>
    <lineage>
        <taxon>Bacteria</taxon>
        <taxon>Pseudomonadati</taxon>
        <taxon>Bacteroidota</taxon>
        <taxon>Sphingobacteriia</taxon>
        <taxon>Sphingobacteriales</taxon>
        <taxon>Sphingobacteriaceae</taxon>
        <taxon>Mucilaginibacter</taxon>
    </lineage>
</organism>
<protein>
    <recommendedName>
        <fullName evidence="1">Pvc16 N-terminal domain-containing protein</fullName>
    </recommendedName>
</protein>
<dbReference type="Pfam" id="PF14065">
    <property type="entry name" value="Pvc16_N"/>
    <property type="match status" value="1"/>
</dbReference>
<name>A0A1H2BJW5_MUCMA</name>
<proteinExistence type="predicted"/>
<dbReference type="STRING" id="652787.SAMN05216490_4161"/>
<sequence>MIDTALDFISKRLNAFLRVKYQDQSNSIDYIQLNNIAWNDQSISQPTTNNAFITLVNIEEDRVSKSPDNYVRTNTGIVYQNPTIFLNLYVLFAANLNSYEESLTRLSYIIQFFQFQNVFTTLDSPGLPQGIDKLIFDLKTLSFQDLNNLWGILGSKYLPSVVYILRLVTITSDFEMGNVPLLHEIVVNDKTLQQ</sequence>
<accession>A0A1H2BJW5</accession>
<keyword evidence="3" id="KW-1185">Reference proteome</keyword>
<dbReference type="OrthoDB" id="7560784at2"/>
<evidence type="ECO:0000313" key="2">
    <source>
        <dbReference type="EMBL" id="SDT58332.1"/>
    </source>
</evidence>
<evidence type="ECO:0000313" key="3">
    <source>
        <dbReference type="Proteomes" id="UP000199679"/>
    </source>
</evidence>
<evidence type="ECO:0000259" key="1">
    <source>
        <dbReference type="Pfam" id="PF14065"/>
    </source>
</evidence>
<dbReference type="RefSeq" id="WP_091377579.1">
    <property type="nucleotide sequence ID" value="NZ_LT629740.1"/>
</dbReference>
<dbReference type="InterPro" id="IPR025351">
    <property type="entry name" value="Pvc16_N"/>
</dbReference>